<comment type="caution">
    <text evidence="1">The sequence shown here is derived from an EMBL/GenBank/DDBJ whole genome shotgun (WGS) entry which is preliminary data.</text>
</comment>
<proteinExistence type="predicted"/>
<name>A0A645G5B5_9ZZZZ</name>
<dbReference type="InterPro" id="IPR054283">
    <property type="entry name" value="DUF7017"/>
</dbReference>
<organism evidence="1">
    <name type="scientific">bioreactor metagenome</name>
    <dbReference type="NCBI Taxonomy" id="1076179"/>
    <lineage>
        <taxon>unclassified sequences</taxon>
        <taxon>metagenomes</taxon>
        <taxon>ecological metagenomes</taxon>
    </lineage>
</organism>
<dbReference type="AlphaFoldDB" id="A0A645G5B5"/>
<accession>A0A645G5B5</accession>
<sequence>MNNTDKALECYYNALDLCHEDKFMLTTLYKISNLLLNIDNELARKHIDLEVLIRKNEGWRVKNNELDLLKQLSDYEENTDYNSLKEELKSLWKRKANEGKEIYEGIVDKVLDNGNGFIKYKENKSIFFKKDKRNKFNVGDKVIFYMEKSYDRKKEKYSEAATQLRYKK</sequence>
<evidence type="ECO:0000313" key="1">
    <source>
        <dbReference type="EMBL" id="MPN21835.1"/>
    </source>
</evidence>
<dbReference type="Gene3D" id="2.40.50.140">
    <property type="entry name" value="Nucleic acid-binding proteins"/>
    <property type="match status" value="1"/>
</dbReference>
<dbReference type="Pfam" id="PF22860">
    <property type="entry name" value="DUF7017"/>
    <property type="match status" value="1"/>
</dbReference>
<dbReference type="InterPro" id="IPR012340">
    <property type="entry name" value="NA-bd_OB-fold"/>
</dbReference>
<gene>
    <name evidence="1" type="ORF">SDC9_169217</name>
</gene>
<protein>
    <submittedName>
        <fullName evidence="1">Uncharacterized protein</fullName>
    </submittedName>
</protein>
<reference evidence="1" key="1">
    <citation type="submission" date="2019-08" db="EMBL/GenBank/DDBJ databases">
        <authorList>
            <person name="Kucharzyk K."/>
            <person name="Murdoch R.W."/>
            <person name="Higgins S."/>
            <person name="Loffler F."/>
        </authorList>
    </citation>
    <scope>NUCLEOTIDE SEQUENCE</scope>
</reference>
<dbReference type="EMBL" id="VSSQ01069906">
    <property type="protein sequence ID" value="MPN21835.1"/>
    <property type="molecule type" value="Genomic_DNA"/>
</dbReference>
<dbReference type="SUPFAM" id="SSF50249">
    <property type="entry name" value="Nucleic acid-binding proteins"/>
    <property type="match status" value="1"/>
</dbReference>